<keyword evidence="1" id="KW-0472">Membrane</keyword>
<sequence length="90" mass="10110">MKIRIIENGNISRPVRTMLVVVGALMIILPTKYMEASWLWVALLLCGLVLMAIGGFASRAHTLGLKPFDNSYKKARKTYETNDKEDNPKS</sequence>
<protein>
    <recommendedName>
        <fullName evidence="4">DUF2892 domain-containing protein</fullName>
    </recommendedName>
</protein>
<organism evidence="2 3">
    <name type="scientific">Trinickia terrae</name>
    <dbReference type="NCBI Taxonomy" id="2571161"/>
    <lineage>
        <taxon>Bacteria</taxon>
        <taxon>Pseudomonadati</taxon>
        <taxon>Pseudomonadota</taxon>
        <taxon>Betaproteobacteria</taxon>
        <taxon>Burkholderiales</taxon>
        <taxon>Burkholderiaceae</taxon>
        <taxon>Trinickia</taxon>
    </lineage>
</organism>
<evidence type="ECO:0000313" key="3">
    <source>
        <dbReference type="Proteomes" id="UP000305539"/>
    </source>
</evidence>
<gene>
    <name evidence="2" type="ORF">FAZ69_15185</name>
</gene>
<evidence type="ECO:0000256" key="1">
    <source>
        <dbReference type="SAM" id="Phobius"/>
    </source>
</evidence>
<reference evidence="2 3" key="1">
    <citation type="submission" date="2019-04" db="EMBL/GenBank/DDBJ databases">
        <title>Trinickia sp. 7GSK02, isolated from subtropical forest soil.</title>
        <authorList>
            <person name="Gao Z.-H."/>
            <person name="Qiu L.-H."/>
        </authorList>
    </citation>
    <scope>NUCLEOTIDE SEQUENCE [LARGE SCALE GENOMIC DNA]</scope>
    <source>
        <strain evidence="2 3">7GSK02</strain>
    </source>
</reference>
<feature type="transmembrane region" description="Helical" evidence="1">
    <location>
        <begin position="37"/>
        <end position="57"/>
    </location>
</feature>
<keyword evidence="3" id="KW-1185">Reference proteome</keyword>
<dbReference type="Proteomes" id="UP000305539">
    <property type="component" value="Unassembled WGS sequence"/>
</dbReference>
<evidence type="ECO:0008006" key="4">
    <source>
        <dbReference type="Google" id="ProtNLM"/>
    </source>
</evidence>
<dbReference type="EMBL" id="SWJE01000008">
    <property type="protein sequence ID" value="TKC87643.1"/>
    <property type="molecule type" value="Genomic_DNA"/>
</dbReference>
<keyword evidence="1" id="KW-0812">Transmembrane</keyword>
<dbReference type="AlphaFoldDB" id="A0A4U1I340"/>
<comment type="caution">
    <text evidence="2">The sequence shown here is derived from an EMBL/GenBank/DDBJ whole genome shotgun (WGS) entry which is preliminary data.</text>
</comment>
<keyword evidence="1" id="KW-1133">Transmembrane helix</keyword>
<dbReference type="OrthoDB" id="9104095at2"/>
<evidence type="ECO:0000313" key="2">
    <source>
        <dbReference type="EMBL" id="TKC87643.1"/>
    </source>
</evidence>
<accession>A0A4U1I340</accession>
<proteinExistence type="predicted"/>
<feature type="transmembrane region" description="Helical" evidence="1">
    <location>
        <begin position="12"/>
        <end position="31"/>
    </location>
</feature>
<name>A0A4U1I340_9BURK</name>